<dbReference type="Proteomes" id="UP001345963">
    <property type="component" value="Unassembled WGS sequence"/>
</dbReference>
<gene>
    <name evidence="1" type="ORF">ATANTOWER_027772</name>
</gene>
<accession>A0ABU7C1A8</accession>
<comment type="caution">
    <text evidence="1">The sequence shown here is derived from an EMBL/GenBank/DDBJ whole genome shotgun (WGS) entry which is preliminary data.</text>
</comment>
<dbReference type="EMBL" id="JAHUTI010075685">
    <property type="protein sequence ID" value="MED6256511.1"/>
    <property type="molecule type" value="Genomic_DNA"/>
</dbReference>
<dbReference type="PANTHER" id="PTHR46760">
    <property type="entry name" value="TRANSCRIPTION TERMINATION FACTOR 1"/>
    <property type="match status" value="1"/>
</dbReference>
<keyword evidence="2" id="KW-1185">Reference proteome</keyword>
<dbReference type="PANTHER" id="PTHR46760:SF1">
    <property type="entry name" value="TRANSCRIPTION TERMINATION FACTOR 1"/>
    <property type="match status" value="1"/>
</dbReference>
<evidence type="ECO:0000313" key="2">
    <source>
        <dbReference type="Proteomes" id="UP001345963"/>
    </source>
</evidence>
<dbReference type="InterPro" id="IPR053078">
    <property type="entry name" value="TTF1-like"/>
</dbReference>
<name>A0ABU7C1A8_9TELE</name>
<reference evidence="1 2" key="1">
    <citation type="submission" date="2021-07" db="EMBL/GenBank/DDBJ databases">
        <authorList>
            <person name="Palmer J.M."/>
        </authorList>
    </citation>
    <scope>NUCLEOTIDE SEQUENCE [LARGE SCALE GENOMIC DNA]</scope>
    <source>
        <strain evidence="1 2">AT_MEX2019</strain>
        <tissue evidence="1">Muscle</tissue>
    </source>
</reference>
<organism evidence="1 2">
    <name type="scientific">Ataeniobius toweri</name>
    <dbReference type="NCBI Taxonomy" id="208326"/>
    <lineage>
        <taxon>Eukaryota</taxon>
        <taxon>Metazoa</taxon>
        <taxon>Chordata</taxon>
        <taxon>Craniata</taxon>
        <taxon>Vertebrata</taxon>
        <taxon>Euteleostomi</taxon>
        <taxon>Actinopterygii</taxon>
        <taxon>Neopterygii</taxon>
        <taxon>Teleostei</taxon>
        <taxon>Neoteleostei</taxon>
        <taxon>Acanthomorphata</taxon>
        <taxon>Ovalentaria</taxon>
        <taxon>Atherinomorphae</taxon>
        <taxon>Cyprinodontiformes</taxon>
        <taxon>Goodeidae</taxon>
        <taxon>Ataeniobius</taxon>
    </lineage>
</organism>
<sequence>MIVQRWILYKMKNIMENPEHPLHQTVLQQRLQSEASSDLLLFFLEHRLTWYGNVFNRGAEGYEAKIRLITTLYNTSVEDVADINWEEVAQAVGEVTTWSVQRMFNRLKQRKVPHFHCLSFGGNPADCIQSVTCSIHSSWMSM</sequence>
<evidence type="ECO:0000313" key="1">
    <source>
        <dbReference type="EMBL" id="MED6256511.1"/>
    </source>
</evidence>
<proteinExistence type="predicted"/>
<protein>
    <submittedName>
        <fullName evidence="1">Uncharacterized protein</fullName>
    </submittedName>
</protein>